<evidence type="ECO:0000313" key="3">
    <source>
        <dbReference type="Proteomes" id="UP000807716"/>
    </source>
</evidence>
<keyword evidence="3" id="KW-1185">Reference proteome</keyword>
<protein>
    <submittedName>
        <fullName evidence="2">Uncharacterized protein</fullName>
    </submittedName>
</protein>
<name>A0A9P6U2X6_9FUNG</name>
<evidence type="ECO:0000313" key="2">
    <source>
        <dbReference type="EMBL" id="KAG0258213.1"/>
    </source>
</evidence>
<comment type="caution">
    <text evidence="2">The sequence shown here is derived from an EMBL/GenBank/DDBJ whole genome shotgun (WGS) entry which is preliminary data.</text>
</comment>
<dbReference type="Proteomes" id="UP000807716">
    <property type="component" value="Unassembled WGS sequence"/>
</dbReference>
<dbReference type="AlphaFoldDB" id="A0A9P6U2X6"/>
<proteinExistence type="predicted"/>
<reference evidence="2" key="1">
    <citation type="journal article" date="2020" name="Fungal Divers.">
        <title>Resolving the Mortierellaceae phylogeny through synthesis of multi-gene phylogenetics and phylogenomics.</title>
        <authorList>
            <person name="Vandepol N."/>
            <person name="Liber J."/>
            <person name="Desiro A."/>
            <person name="Na H."/>
            <person name="Kennedy M."/>
            <person name="Barry K."/>
            <person name="Grigoriev I.V."/>
            <person name="Miller A.N."/>
            <person name="O'Donnell K."/>
            <person name="Stajich J.E."/>
            <person name="Bonito G."/>
        </authorList>
    </citation>
    <scope>NUCLEOTIDE SEQUENCE</scope>
    <source>
        <strain evidence="2">BC1065</strain>
    </source>
</reference>
<evidence type="ECO:0000256" key="1">
    <source>
        <dbReference type="SAM" id="SignalP"/>
    </source>
</evidence>
<gene>
    <name evidence="2" type="ORF">DFQ27_004760</name>
</gene>
<sequence length="145" mass="16285">MRPFLVCLLAAILPATSFASQEPFCEDGISRTGRLFGRPAFYDLERKVQGTVVLKGSKIRGLPQSTERWFIVGNLEEEIPKEPLELKWLTFTMNDFKDFEGEFEGHVGRGEVLLRWTKTGASIQGQSDYGDFDVFGTSRVVGFGI</sequence>
<feature type="signal peptide" evidence="1">
    <location>
        <begin position="1"/>
        <end position="19"/>
    </location>
</feature>
<dbReference type="EMBL" id="JAAAJB010000333">
    <property type="protein sequence ID" value="KAG0258213.1"/>
    <property type="molecule type" value="Genomic_DNA"/>
</dbReference>
<dbReference type="OrthoDB" id="2368484at2759"/>
<feature type="chain" id="PRO_5040473238" evidence="1">
    <location>
        <begin position="20"/>
        <end position="145"/>
    </location>
</feature>
<accession>A0A9P6U2X6</accession>
<keyword evidence="1" id="KW-0732">Signal</keyword>
<organism evidence="2 3">
    <name type="scientific">Actinomortierella ambigua</name>
    <dbReference type="NCBI Taxonomy" id="1343610"/>
    <lineage>
        <taxon>Eukaryota</taxon>
        <taxon>Fungi</taxon>
        <taxon>Fungi incertae sedis</taxon>
        <taxon>Mucoromycota</taxon>
        <taxon>Mortierellomycotina</taxon>
        <taxon>Mortierellomycetes</taxon>
        <taxon>Mortierellales</taxon>
        <taxon>Mortierellaceae</taxon>
        <taxon>Actinomortierella</taxon>
    </lineage>
</organism>